<comment type="caution">
    <text evidence="1">The sequence shown here is derived from an EMBL/GenBank/DDBJ whole genome shotgun (WGS) entry which is preliminary data.</text>
</comment>
<evidence type="ECO:0000313" key="1">
    <source>
        <dbReference type="EMBL" id="MDQ0161938.1"/>
    </source>
</evidence>
<dbReference type="Pfam" id="PF14070">
    <property type="entry name" value="YjfB_motility"/>
    <property type="match status" value="1"/>
</dbReference>
<reference evidence="1 2" key="1">
    <citation type="submission" date="2023-07" db="EMBL/GenBank/DDBJ databases">
        <title>Genomic Encyclopedia of Type Strains, Phase IV (KMG-IV): sequencing the most valuable type-strain genomes for metagenomic binning, comparative biology and taxonomic classification.</title>
        <authorList>
            <person name="Goeker M."/>
        </authorList>
    </citation>
    <scope>NUCLEOTIDE SEQUENCE [LARGE SCALE GENOMIC DNA]</scope>
    <source>
        <strain evidence="1 2">DSM 19092</strain>
    </source>
</reference>
<name>A0ABT9VLT2_9BACI</name>
<keyword evidence="2" id="KW-1185">Reference proteome</keyword>
<dbReference type="Proteomes" id="UP001225646">
    <property type="component" value="Unassembled WGS sequence"/>
</dbReference>
<evidence type="ECO:0008006" key="3">
    <source>
        <dbReference type="Google" id="ProtNLM"/>
    </source>
</evidence>
<dbReference type="RefSeq" id="WP_044896041.1">
    <property type="nucleotide sequence ID" value="NZ_JAUSTR010000002.1"/>
</dbReference>
<evidence type="ECO:0000313" key="2">
    <source>
        <dbReference type="Proteomes" id="UP001225646"/>
    </source>
</evidence>
<dbReference type="EMBL" id="JAUSTR010000002">
    <property type="protein sequence ID" value="MDQ0161938.1"/>
    <property type="molecule type" value="Genomic_DNA"/>
</dbReference>
<protein>
    <recommendedName>
        <fullName evidence="3">Motility protein</fullName>
    </recommendedName>
</protein>
<dbReference type="InterPro" id="IPR025906">
    <property type="entry name" value="YjfB_motility"/>
</dbReference>
<accession>A0ABT9VLT2</accession>
<gene>
    <name evidence="1" type="ORF">J2S06_001012</name>
</gene>
<sequence>MDISLLSVAMSQANVQQQASLSVFKIAMNTAEQNGQNMAEMLKGSQPPVSLEAHLGNTIDLKG</sequence>
<proteinExistence type="predicted"/>
<organism evidence="1 2">
    <name type="scientific">Aeribacillus alveayuensis</name>
    <dbReference type="NCBI Taxonomy" id="279215"/>
    <lineage>
        <taxon>Bacteria</taxon>
        <taxon>Bacillati</taxon>
        <taxon>Bacillota</taxon>
        <taxon>Bacilli</taxon>
        <taxon>Bacillales</taxon>
        <taxon>Bacillaceae</taxon>
        <taxon>Aeribacillus</taxon>
    </lineage>
</organism>